<comment type="subcellular location">
    <subcellularLocation>
        <location evidence="1">Membrane</location>
        <topology evidence="1">Multi-pass membrane protein</topology>
    </subcellularLocation>
</comment>
<dbReference type="InterPro" id="IPR017978">
    <property type="entry name" value="GPCR_3_C"/>
</dbReference>
<keyword evidence="3 6" id="KW-1133">Transmembrane helix</keyword>
<dbReference type="PRINTS" id="PR00248">
    <property type="entry name" value="GPCRMGR"/>
</dbReference>
<keyword evidence="9" id="KW-1185">Reference proteome</keyword>
<dbReference type="Pfam" id="PF00003">
    <property type="entry name" value="7tm_3"/>
    <property type="match status" value="1"/>
</dbReference>
<name>A0ABR1AI83_POLSC</name>
<evidence type="ECO:0000313" key="9">
    <source>
        <dbReference type="Proteomes" id="UP001359485"/>
    </source>
</evidence>
<keyword evidence="5" id="KW-0325">Glycoprotein</keyword>
<evidence type="ECO:0000256" key="3">
    <source>
        <dbReference type="ARBA" id="ARBA00022989"/>
    </source>
</evidence>
<dbReference type="EMBL" id="JAWJWF010000048">
    <property type="protein sequence ID" value="KAK6620074.1"/>
    <property type="molecule type" value="Genomic_DNA"/>
</dbReference>
<evidence type="ECO:0000259" key="7">
    <source>
        <dbReference type="PROSITE" id="PS50259"/>
    </source>
</evidence>
<reference evidence="8 9" key="1">
    <citation type="submission" date="2023-09" db="EMBL/GenBank/DDBJ databases">
        <title>Genomes of two closely related lineages of the louse Polyplax serrata with different host specificities.</title>
        <authorList>
            <person name="Martinu J."/>
            <person name="Tarabai H."/>
            <person name="Stefka J."/>
            <person name="Hypsa V."/>
        </authorList>
    </citation>
    <scope>NUCLEOTIDE SEQUENCE [LARGE SCALE GENOMIC DNA]</scope>
    <source>
        <strain evidence="8">98ZLc_SE</strain>
    </source>
</reference>
<feature type="transmembrane region" description="Helical" evidence="6">
    <location>
        <begin position="21"/>
        <end position="38"/>
    </location>
</feature>
<dbReference type="InterPro" id="IPR050726">
    <property type="entry name" value="mGluR"/>
</dbReference>
<evidence type="ECO:0000256" key="5">
    <source>
        <dbReference type="ARBA" id="ARBA00023180"/>
    </source>
</evidence>
<evidence type="ECO:0000256" key="1">
    <source>
        <dbReference type="ARBA" id="ARBA00004141"/>
    </source>
</evidence>
<protein>
    <recommendedName>
        <fullName evidence="7">G-protein coupled receptors family 3 profile domain-containing protein</fullName>
    </recommendedName>
</protein>
<dbReference type="InterPro" id="IPR000337">
    <property type="entry name" value="GPCR_3"/>
</dbReference>
<evidence type="ECO:0000256" key="6">
    <source>
        <dbReference type="SAM" id="Phobius"/>
    </source>
</evidence>
<sequence>MTTECRSQTVDKSVSFEMVKVLLSGILSCYLMSFVILAEPTTITCTTLRIGLGLCLSICYSAIFTKTNRISRIFNRGIKSIKRPSYTSPKSQVVISLGK</sequence>
<feature type="domain" description="G-protein coupled receptors family 3 profile" evidence="7">
    <location>
        <begin position="1"/>
        <end position="95"/>
    </location>
</feature>
<dbReference type="PROSITE" id="PS50259">
    <property type="entry name" value="G_PROTEIN_RECEP_F3_4"/>
    <property type="match status" value="1"/>
</dbReference>
<proteinExistence type="predicted"/>
<organism evidence="8 9">
    <name type="scientific">Polyplax serrata</name>
    <name type="common">Common mouse louse</name>
    <dbReference type="NCBI Taxonomy" id="468196"/>
    <lineage>
        <taxon>Eukaryota</taxon>
        <taxon>Metazoa</taxon>
        <taxon>Ecdysozoa</taxon>
        <taxon>Arthropoda</taxon>
        <taxon>Hexapoda</taxon>
        <taxon>Insecta</taxon>
        <taxon>Pterygota</taxon>
        <taxon>Neoptera</taxon>
        <taxon>Paraneoptera</taxon>
        <taxon>Psocodea</taxon>
        <taxon>Troctomorpha</taxon>
        <taxon>Phthiraptera</taxon>
        <taxon>Anoplura</taxon>
        <taxon>Polyplacidae</taxon>
        <taxon>Polyplax</taxon>
    </lineage>
</organism>
<evidence type="ECO:0000256" key="2">
    <source>
        <dbReference type="ARBA" id="ARBA00022692"/>
    </source>
</evidence>
<dbReference type="Proteomes" id="UP001359485">
    <property type="component" value="Unassembled WGS sequence"/>
</dbReference>
<feature type="transmembrane region" description="Helical" evidence="6">
    <location>
        <begin position="50"/>
        <end position="67"/>
    </location>
</feature>
<comment type="caution">
    <text evidence="8">The sequence shown here is derived from an EMBL/GenBank/DDBJ whole genome shotgun (WGS) entry which is preliminary data.</text>
</comment>
<keyword evidence="2 6" id="KW-0812">Transmembrane</keyword>
<accession>A0ABR1AI83</accession>
<evidence type="ECO:0000313" key="8">
    <source>
        <dbReference type="EMBL" id="KAK6620074.1"/>
    </source>
</evidence>
<dbReference type="PANTHER" id="PTHR24060">
    <property type="entry name" value="METABOTROPIC GLUTAMATE RECEPTOR"/>
    <property type="match status" value="1"/>
</dbReference>
<gene>
    <name evidence="8" type="ORF">RUM44_006474</name>
</gene>
<keyword evidence="4 6" id="KW-0472">Membrane</keyword>
<evidence type="ECO:0000256" key="4">
    <source>
        <dbReference type="ARBA" id="ARBA00023136"/>
    </source>
</evidence>